<gene>
    <name evidence="2" type="ORF">JYU34_010255</name>
</gene>
<keyword evidence="1" id="KW-0732">Signal</keyword>
<keyword evidence="3" id="KW-1185">Reference proteome</keyword>
<organism evidence="2 3">
    <name type="scientific">Plutella xylostella</name>
    <name type="common">Diamondback moth</name>
    <name type="synonym">Plutella maculipennis</name>
    <dbReference type="NCBI Taxonomy" id="51655"/>
    <lineage>
        <taxon>Eukaryota</taxon>
        <taxon>Metazoa</taxon>
        <taxon>Ecdysozoa</taxon>
        <taxon>Arthropoda</taxon>
        <taxon>Hexapoda</taxon>
        <taxon>Insecta</taxon>
        <taxon>Pterygota</taxon>
        <taxon>Neoptera</taxon>
        <taxon>Endopterygota</taxon>
        <taxon>Lepidoptera</taxon>
        <taxon>Glossata</taxon>
        <taxon>Ditrysia</taxon>
        <taxon>Yponomeutoidea</taxon>
        <taxon>Plutellidae</taxon>
        <taxon>Plutella</taxon>
    </lineage>
</organism>
<evidence type="ECO:0008006" key="4">
    <source>
        <dbReference type="Google" id="ProtNLM"/>
    </source>
</evidence>
<evidence type="ECO:0000313" key="2">
    <source>
        <dbReference type="EMBL" id="KAG7304863.1"/>
    </source>
</evidence>
<dbReference type="EMBL" id="JAHIBW010000014">
    <property type="protein sequence ID" value="KAG7304863.1"/>
    <property type="molecule type" value="Genomic_DNA"/>
</dbReference>
<reference evidence="2 3" key="1">
    <citation type="submission" date="2021-06" db="EMBL/GenBank/DDBJ databases">
        <title>A haploid diamondback moth (Plutella xylostella L.) genome assembly resolves 31 chromosomes and identifies a diamide resistance mutation.</title>
        <authorList>
            <person name="Ward C.M."/>
            <person name="Perry K.D."/>
            <person name="Baker G."/>
            <person name="Powis K."/>
            <person name="Heckel D.G."/>
            <person name="Baxter S.W."/>
        </authorList>
    </citation>
    <scope>NUCLEOTIDE SEQUENCE [LARGE SCALE GENOMIC DNA]</scope>
    <source>
        <strain evidence="2 3">LV</strain>
        <tissue evidence="2">Single pupa</tissue>
    </source>
</reference>
<feature type="chain" id="PRO_5047047033" description="Secreted protein" evidence="1">
    <location>
        <begin position="22"/>
        <end position="83"/>
    </location>
</feature>
<dbReference type="Proteomes" id="UP000823941">
    <property type="component" value="Chromosome 14"/>
</dbReference>
<proteinExistence type="predicted"/>
<feature type="signal peptide" evidence="1">
    <location>
        <begin position="1"/>
        <end position="21"/>
    </location>
</feature>
<accession>A0ABQ7QIW6</accession>
<protein>
    <recommendedName>
        <fullName evidence="4">Secreted protein</fullName>
    </recommendedName>
</protein>
<sequence length="83" mass="9437">MYGQSNRLAIMLRMLLVLARTRRTRDAHRLRIVVKKQSTRASANIPDALQNRGSLSNILNALLYCTRSTLYAPLVHPAHKLQV</sequence>
<evidence type="ECO:0000313" key="3">
    <source>
        <dbReference type="Proteomes" id="UP000823941"/>
    </source>
</evidence>
<name>A0ABQ7QIW6_PLUXY</name>
<evidence type="ECO:0000256" key="1">
    <source>
        <dbReference type="SAM" id="SignalP"/>
    </source>
</evidence>
<comment type="caution">
    <text evidence="2">The sequence shown here is derived from an EMBL/GenBank/DDBJ whole genome shotgun (WGS) entry which is preliminary data.</text>
</comment>